<reference evidence="2 5" key="1">
    <citation type="submission" date="2021-01" db="EMBL/GenBank/DDBJ databases">
        <title>Sequencing the genomes of 1000 actinobacteria strains.</title>
        <authorList>
            <person name="Klenk H.-P."/>
        </authorList>
    </citation>
    <scope>NUCLEOTIDE SEQUENCE [LARGE SCALE GENOMIC DNA]</scope>
    <source>
        <strain evidence="2 5">DSM 44581</strain>
    </source>
</reference>
<dbReference type="GO" id="GO:0052689">
    <property type="term" value="F:carboxylic ester hydrolase activity"/>
    <property type="evidence" value="ECO:0007669"/>
    <property type="project" value="TreeGrafter"/>
</dbReference>
<dbReference type="Proteomes" id="UP001195724">
    <property type="component" value="Unassembled WGS sequence"/>
</dbReference>
<dbReference type="AlphaFoldDB" id="A0A8T8HY51"/>
<keyword evidence="3" id="KW-0378">Hydrolase</keyword>
<gene>
    <name evidence="3" type="ORF">J7S33_00070</name>
    <name evidence="2" type="ORF">JOE68_000013</name>
</gene>
<evidence type="ECO:0000313" key="3">
    <source>
        <dbReference type="EMBL" id="QTR03515.1"/>
    </source>
</evidence>
<dbReference type="PANTHER" id="PTHR43265">
    <property type="entry name" value="ESTERASE ESTD"/>
    <property type="match status" value="1"/>
</dbReference>
<proteinExistence type="predicted"/>
<sequence length="291" mass="31052">MWITEDAEVGALRARVRRPATGPALPGLVLVDGSGNSALEDHGDWPRWLSSCGAAVLWHDKPGCGASPGNWRDQSLADRAAEALTAVRVLRDRPGVDPRRVGVIGWSQGGWVSLLAAATGAVDHVVVVSGPGMSMADQERWRIERSLVLAGLPTREALAWVDERTRRLRAGHSPAAVVADQERWRDRPWYPQVSLVYDRPERVAFFARNMDVDPVAHLAGLDLPVLALFGGADDIIPVPESVAAFAPHTAGLAVFPGADHGLFTADPAPGVPRLDQLAPGVLPLLTAFLAG</sequence>
<dbReference type="InterPro" id="IPR029058">
    <property type="entry name" value="AB_hydrolase_fold"/>
</dbReference>
<dbReference type="Proteomes" id="UP000671828">
    <property type="component" value="Chromosome"/>
</dbReference>
<name>A0A8T8HY51_9PSEU</name>
<evidence type="ECO:0000259" key="1">
    <source>
        <dbReference type="Pfam" id="PF12697"/>
    </source>
</evidence>
<dbReference type="RefSeq" id="WP_204840290.1">
    <property type="nucleotide sequence ID" value="NZ_JAFBCL010000001.1"/>
</dbReference>
<dbReference type="PANTHER" id="PTHR43265:SF1">
    <property type="entry name" value="ESTERASE ESTD"/>
    <property type="match status" value="1"/>
</dbReference>
<keyword evidence="5" id="KW-1185">Reference proteome</keyword>
<feature type="domain" description="AB hydrolase-1" evidence="1">
    <location>
        <begin position="42"/>
        <end position="268"/>
    </location>
</feature>
<dbReference type="EMBL" id="CP072788">
    <property type="protein sequence ID" value="QTR03515.1"/>
    <property type="molecule type" value="Genomic_DNA"/>
</dbReference>
<accession>A0A8T8HY51</accession>
<dbReference type="InterPro" id="IPR000073">
    <property type="entry name" value="AB_hydrolase_1"/>
</dbReference>
<dbReference type="InterPro" id="IPR053145">
    <property type="entry name" value="AB_hydrolase_Est10"/>
</dbReference>
<evidence type="ECO:0000313" key="2">
    <source>
        <dbReference type="EMBL" id="MBM7809148.1"/>
    </source>
</evidence>
<evidence type="ECO:0000313" key="4">
    <source>
        <dbReference type="Proteomes" id="UP000671828"/>
    </source>
</evidence>
<dbReference type="Gene3D" id="3.40.50.1820">
    <property type="entry name" value="alpha/beta hydrolase"/>
    <property type="match status" value="1"/>
</dbReference>
<dbReference type="SUPFAM" id="SSF53474">
    <property type="entry name" value="alpha/beta-Hydrolases"/>
    <property type="match status" value="1"/>
</dbReference>
<dbReference type="Pfam" id="PF12697">
    <property type="entry name" value="Abhydrolase_6"/>
    <property type="match status" value="1"/>
</dbReference>
<organism evidence="3 4">
    <name type="scientific">Saccharothrix algeriensis</name>
    <dbReference type="NCBI Taxonomy" id="173560"/>
    <lineage>
        <taxon>Bacteria</taxon>
        <taxon>Bacillati</taxon>
        <taxon>Actinomycetota</taxon>
        <taxon>Actinomycetes</taxon>
        <taxon>Pseudonocardiales</taxon>
        <taxon>Pseudonocardiaceae</taxon>
        <taxon>Saccharothrix</taxon>
    </lineage>
</organism>
<reference evidence="3" key="2">
    <citation type="submission" date="2021-04" db="EMBL/GenBank/DDBJ databases">
        <title>Saccharothrix algeriensis WGS.</title>
        <authorList>
            <person name="Stuskova K."/>
            <person name="Hakalova E."/>
            <person name="Tebbal A.B."/>
            <person name="Eichmeier A."/>
        </authorList>
    </citation>
    <scope>NUCLEOTIDE SEQUENCE</scope>
    <source>
        <strain evidence="3">NRRL B-24137</strain>
    </source>
</reference>
<protein>
    <submittedName>
        <fullName evidence="3">Alpha/beta hydrolase</fullName>
    </submittedName>
    <submittedName>
        <fullName evidence="2">Pimeloyl-ACP methyl ester carboxylesterase</fullName>
    </submittedName>
</protein>
<dbReference type="EMBL" id="JAFBCL010000001">
    <property type="protein sequence ID" value="MBM7809148.1"/>
    <property type="molecule type" value="Genomic_DNA"/>
</dbReference>
<evidence type="ECO:0000313" key="5">
    <source>
        <dbReference type="Proteomes" id="UP001195724"/>
    </source>
</evidence>